<organism evidence="2">
    <name type="scientific">Colletotrichum graminicola (strain M1.001 / M2 / FGSC 10212)</name>
    <name type="common">Maize anthracnose fungus</name>
    <name type="synonym">Glomerella graminicola</name>
    <dbReference type="NCBI Taxonomy" id="645133"/>
    <lineage>
        <taxon>Eukaryota</taxon>
        <taxon>Fungi</taxon>
        <taxon>Dikarya</taxon>
        <taxon>Ascomycota</taxon>
        <taxon>Pezizomycotina</taxon>
        <taxon>Sordariomycetes</taxon>
        <taxon>Hypocreomycetidae</taxon>
        <taxon>Glomerellales</taxon>
        <taxon>Glomerellaceae</taxon>
        <taxon>Colletotrichum</taxon>
        <taxon>Colletotrichum graminicola species complex</taxon>
    </lineage>
</organism>
<dbReference type="EMBL" id="GG697336">
    <property type="protein sequence ID" value="EFQ26888.1"/>
    <property type="molecule type" value="Genomic_DNA"/>
</dbReference>
<evidence type="ECO:0000313" key="1">
    <source>
        <dbReference type="EMBL" id="EFQ26888.1"/>
    </source>
</evidence>
<sequence length="105" mass="12366">MPSGRLICGNHDHGAVIGIRKQLDTLSEEDVTQFEPDFDKATVQIHSLPVLVKWQILLQQAAAHLNLIRSTRIFKDFKPPIHHYRHPRLMLARSRRRSRTQRRWI</sequence>
<evidence type="ECO:0000313" key="2">
    <source>
        <dbReference type="Proteomes" id="UP000008782"/>
    </source>
</evidence>
<dbReference type="AlphaFoldDB" id="E3Q8L7"/>
<reference evidence="2" key="1">
    <citation type="journal article" date="2012" name="Nat. Genet.">
        <title>Lifestyle transitions in plant pathogenic Colletotrichum fungi deciphered by genome and transcriptome analyses.</title>
        <authorList>
            <person name="O'Connell R.J."/>
            <person name="Thon M.R."/>
            <person name="Hacquard S."/>
            <person name="Amyotte S.G."/>
            <person name="Kleemann J."/>
            <person name="Torres M.F."/>
            <person name="Damm U."/>
            <person name="Buiate E.A."/>
            <person name="Epstein L."/>
            <person name="Alkan N."/>
            <person name="Altmueller J."/>
            <person name="Alvarado-Balderrama L."/>
            <person name="Bauser C.A."/>
            <person name="Becker C."/>
            <person name="Birren B.W."/>
            <person name="Chen Z."/>
            <person name="Choi J."/>
            <person name="Crouch J.A."/>
            <person name="Duvick J.P."/>
            <person name="Farman M.A."/>
            <person name="Gan P."/>
            <person name="Heiman D."/>
            <person name="Henrissat B."/>
            <person name="Howard R.J."/>
            <person name="Kabbage M."/>
            <person name="Koch C."/>
            <person name="Kracher B."/>
            <person name="Kubo Y."/>
            <person name="Law A.D."/>
            <person name="Lebrun M.-H."/>
            <person name="Lee Y.-H."/>
            <person name="Miyara I."/>
            <person name="Moore N."/>
            <person name="Neumann U."/>
            <person name="Nordstroem K."/>
            <person name="Panaccione D.G."/>
            <person name="Panstruga R."/>
            <person name="Place M."/>
            <person name="Proctor R.H."/>
            <person name="Prusky D."/>
            <person name="Rech G."/>
            <person name="Reinhardt R."/>
            <person name="Rollins J.A."/>
            <person name="Rounsley S."/>
            <person name="Schardl C.L."/>
            <person name="Schwartz D.C."/>
            <person name="Shenoy N."/>
            <person name="Shirasu K."/>
            <person name="Sikhakolli U.R."/>
            <person name="Stueber K."/>
            <person name="Sukno S.A."/>
            <person name="Sweigard J.A."/>
            <person name="Takano Y."/>
            <person name="Takahara H."/>
            <person name="Trail F."/>
            <person name="van der Does H.C."/>
            <person name="Voll L.M."/>
            <person name="Will I."/>
            <person name="Young S."/>
            <person name="Zeng Q."/>
            <person name="Zhang J."/>
            <person name="Zhou S."/>
            <person name="Dickman M.B."/>
            <person name="Schulze-Lefert P."/>
            <person name="Ver Loren van Themaat E."/>
            <person name="Ma L.-J."/>
            <person name="Vaillancourt L.J."/>
        </authorList>
    </citation>
    <scope>NUCLEOTIDE SEQUENCE [LARGE SCALE GENOMIC DNA]</scope>
    <source>
        <strain evidence="2">M1.001 / M2 / FGSC 10212</strain>
    </source>
</reference>
<dbReference type="HOGENOM" id="CLU_2236397_0_0_1"/>
<gene>
    <name evidence="1" type="ORF">GLRG_02059</name>
</gene>
<accession>E3Q8L7</accession>
<name>E3Q8L7_COLGM</name>
<dbReference type="GeneID" id="24407424"/>
<dbReference type="Proteomes" id="UP000008782">
    <property type="component" value="Unassembled WGS sequence"/>
</dbReference>
<dbReference type="VEuPathDB" id="FungiDB:GLRG_02059"/>
<protein>
    <submittedName>
        <fullName evidence="1">Uncharacterized protein</fullName>
    </submittedName>
</protein>
<proteinExistence type="predicted"/>
<keyword evidence="2" id="KW-1185">Reference proteome</keyword>
<dbReference type="RefSeq" id="XP_008090908.1">
    <property type="nucleotide sequence ID" value="XM_008092717.1"/>
</dbReference>